<dbReference type="GO" id="GO:0009254">
    <property type="term" value="P:peptidoglycan turnover"/>
    <property type="evidence" value="ECO:0007669"/>
    <property type="project" value="TreeGrafter"/>
</dbReference>
<evidence type="ECO:0000313" key="8">
    <source>
        <dbReference type="Proteomes" id="UP000469346"/>
    </source>
</evidence>
<name>A0A6N9TK94_DISTH</name>
<evidence type="ECO:0000313" key="7">
    <source>
        <dbReference type="EMBL" id="NDY41682.1"/>
    </source>
</evidence>
<dbReference type="NCBIfam" id="NF003740">
    <property type="entry name" value="PRK05337.1"/>
    <property type="match status" value="1"/>
</dbReference>
<dbReference type="GO" id="GO:0004563">
    <property type="term" value="F:beta-N-acetylhexosaminidase activity"/>
    <property type="evidence" value="ECO:0007669"/>
    <property type="project" value="UniProtKB-EC"/>
</dbReference>
<reference evidence="7 8" key="1">
    <citation type="submission" date="2020-02" db="EMBL/GenBank/DDBJ databases">
        <title>Comparative genomics of sulfur disproportionating microorganisms.</title>
        <authorList>
            <person name="Ward L.M."/>
            <person name="Bertran E."/>
            <person name="Johnston D.T."/>
        </authorList>
    </citation>
    <scope>NUCLEOTIDE SEQUENCE [LARGE SCALE GENOMIC DNA]</scope>
    <source>
        <strain evidence="7 8">DSM 100025</strain>
    </source>
</reference>
<keyword evidence="4 7" id="KW-0378">Hydrolase</keyword>
<dbReference type="AlphaFoldDB" id="A0A6N9TK94"/>
<dbReference type="RefSeq" id="WP_163297836.1">
    <property type="nucleotide sequence ID" value="NZ_JAAGRR010000013.1"/>
</dbReference>
<dbReference type="Proteomes" id="UP000469346">
    <property type="component" value="Unassembled WGS sequence"/>
</dbReference>
<sequence length="338" mass="34846">MIDAGGTRPGAVVMAGLPGPELDTATRELIRRGGVGHFILFARNAVSPGQVRDLVLALEDECRSAGLPPPLVAVDQEGGPVQRLAPPAWPALVSAAEVGASPDPAAASAAQGMAAAEVLRPAGIRLNLAPVLDLAPAGVEGVLAGRTYGDDPAAVARAGAAYVRALQAAGVGATAKHFPGIGRVGGDPHEVRPRVEAPAEVLRAEMLPFRAAVAAGVAAVMTSHVVYPALDPDRPATFSERIARGLLREELGFEGLLLTDDLEMGGVLGYEDVGEAGLSALAAGHDLLLVCHRADRAWRVVEALERGLRDGRLPEGRLIDAVRRIDAARGRLARAVSS</sequence>
<dbReference type="GO" id="GO:0005975">
    <property type="term" value="P:carbohydrate metabolic process"/>
    <property type="evidence" value="ECO:0007669"/>
    <property type="project" value="InterPro"/>
</dbReference>
<dbReference type="EC" id="3.2.1.52" evidence="3"/>
<evidence type="ECO:0000256" key="1">
    <source>
        <dbReference type="ARBA" id="ARBA00001231"/>
    </source>
</evidence>
<keyword evidence="8" id="KW-1185">Reference proteome</keyword>
<evidence type="ECO:0000256" key="4">
    <source>
        <dbReference type="ARBA" id="ARBA00022801"/>
    </source>
</evidence>
<dbReference type="Gene3D" id="3.20.20.300">
    <property type="entry name" value="Glycoside hydrolase, family 3, N-terminal domain"/>
    <property type="match status" value="1"/>
</dbReference>
<evidence type="ECO:0000256" key="2">
    <source>
        <dbReference type="ARBA" id="ARBA00005336"/>
    </source>
</evidence>
<dbReference type="SUPFAM" id="SSF51445">
    <property type="entry name" value="(Trans)glycosidases"/>
    <property type="match status" value="1"/>
</dbReference>
<comment type="caution">
    <text evidence="7">The sequence shown here is derived from an EMBL/GenBank/DDBJ whole genome shotgun (WGS) entry which is preliminary data.</text>
</comment>
<dbReference type="InterPro" id="IPR036962">
    <property type="entry name" value="Glyco_hydro_3_N_sf"/>
</dbReference>
<proteinExistence type="inferred from homology"/>
<comment type="similarity">
    <text evidence="2">Belongs to the glycosyl hydrolase 3 family.</text>
</comment>
<keyword evidence="5 7" id="KW-0326">Glycosidase</keyword>
<gene>
    <name evidence="7" type="primary">nagZ</name>
    <name evidence="7" type="ORF">G3N55_02285</name>
</gene>
<organism evidence="7 8">
    <name type="scientific">Dissulfurirhabdus thermomarina</name>
    <dbReference type="NCBI Taxonomy" id="1765737"/>
    <lineage>
        <taxon>Bacteria</taxon>
        <taxon>Deltaproteobacteria</taxon>
        <taxon>Dissulfurirhabdaceae</taxon>
        <taxon>Dissulfurirhabdus</taxon>
    </lineage>
</organism>
<dbReference type="InterPro" id="IPR017853">
    <property type="entry name" value="GH"/>
</dbReference>
<protein>
    <recommendedName>
        <fullName evidence="3">beta-N-acetylhexosaminidase</fullName>
        <ecNumber evidence="3">3.2.1.52</ecNumber>
    </recommendedName>
</protein>
<evidence type="ECO:0000259" key="6">
    <source>
        <dbReference type="Pfam" id="PF00933"/>
    </source>
</evidence>
<dbReference type="InterPro" id="IPR001764">
    <property type="entry name" value="Glyco_hydro_3_N"/>
</dbReference>
<evidence type="ECO:0000256" key="5">
    <source>
        <dbReference type="ARBA" id="ARBA00023295"/>
    </source>
</evidence>
<comment type="catalytic activity">
    <reaction evidence="1">
        <text>Hydrolysis of terminal non-reducing N-acetyl-D-hexosamine residues in N-acetyl-beta-D-hexosaminides.</text>
        <dbReference type="EC" id="3.2.1.52"/>
    </reaction>
</comment>
<feature type="domain" description="Glycoside hydrolase family 3 N-terminal" evidence="6">
    <location>
        <begin position="23"/>
        <end position="325"/>
    </location>
</feature>
<dbReference type="Pfam" id="PF00933">
    <property type="entry name" value="Glyco_hydro_3"/>
    <property type="match status" value="1"/>
</dbReference>
<dbReference type="InterPro" id="IPR050226">
    <property type="entry name" value="NagZ_Beta-hexosaminidase"/>
</dbReference>
<dbReference type="PANTHER" id="PTHR30480:SF13">
    <property type="entry name" value="BETA-HEXOSAMINIDASE"/>
    <property type="match status" value="1"/>
</dbReference>
<dbReference type="EMBL" id="JAAGRR010000013">
    <property type="protein sequence ID" value="NDY41682.1"/>
    <property type="molecule type" value="Genomic_DNA"/>
</dbReference>
<evidence type="ECO:0000256" key="3">
    <source>
        <dbReference type="ARBA" id="ARBA00012663"/>
    </source>
</evidence>
<accession>A0A6N9TK94</accession>
<dbReference type="PANTHER" id="PTHR30480">
    <property type="entry name" value="BETA-HEXOSAMINIDASE-RELATED"/>
    <property type="match status" value="1"/>
</dbReference>